<dbReference type="AlphaFoldDB" id="E5XLY4"/>
<dbReference type="EMBL" id="ACZI02000003">
    <property type="protein sequence ID" value="EFV14630.2"/>
    <property type="molecule type" value="Genomic_DNA"/>
</dbReference>
<evidence type="ECO:0000313" key="4">
    <source>
        <dbReference type="Proteomes" id="UP000004816"/>
    </source>
</evidence>
<accession>E5XLY4</accession>
<feature type="region of interest" description="Disordered" evidence="1">
    <location>
        <begin position="24"/>
        <end position="196"/>
    </location>
</feature>
<evidence type="ECO:0000256" key="2">
    <source>
        <dbReference type="SAM" id="SignalP"/>
    </source>
</evidence>
<dbReference type="HOGENOM" id="CLU_1420565_0_0_11"/>
<keyword evidence="2" id="KW-0732">Signal</keyword>
<feature type="compositionally biased region" description="Pro residues" evidence="1">
    <location>
        <begin position="122"/>
        <end position="132"/>
    </location>
</feature>
<proteinExistence type="predicted"/>
<evidence type="ECO:0000256" key="1">
    <source>
        <dbReference type="SAM" id="MobiDB-lite"/>
    </source>
</evidence>
<feature type="compositionally biased region" description="Polar residues" evidence="1">
    <location>
        <begin position="69"/>
        <end position="85"/>
    </location>
</feature>
<feature type="compositionally biased region" description="Acidic residues" evidence="1">
    <location>
        <begin position="150"/>
        <end position="160"/>
    </location>
</feature>
<keyword evidence="4" id="KW-1185">Reference proteome</keyword>
<evidence type="ECO:0000313" key="3">
    <source>
        <dbReference type="EMBL" id="EFV14630.2"/>
    </source>
</evidence>
<organism evidence="3 4">
    <name type="scientific">Segniliparus rugosus (strain ATCC BAA-974 / DSM 45345 / CCUG 50838 / CIP 108380 / JCM 13579 / CDC 945)</name>
    <dbReference type="NCBI Taxonomy" id="679197"/>
    <lineage>
        <taxon>Bacteria</taxon>
        <taxon>Bacillati</taxon>
        <taxon>Actinomycetota</taxon>
        <taxon>Actinomycetes</taxon>
        <taxon>Mycobacteriales</taxon>
        <taxon>Segniliparaceae</taxon>
        <taxon>Segniliparus</taxon>
    </lineage>
</organism>
<dbReference type="STRING" id="679197.HMPREF9336_00503"/>
<reference evidence="3 4" key="1">
    <citation type="journal article" date="2011" name="Stand. Genomic Sci.">
        <title>High quality draft genome sequence of Segniliparus rugosus CDC 945(T)= (ATCC BAA-974(T)).</title>
        <authorList>
            <person name="Earl A.M."/>
            <person name="Desjardins C.A."/>
            <person name="Fitzgerald M.G."/>
            <person name="Arachchi H.M."/>
            <person name="Zeng Q."/>
            <person name="Mehta T."/>
            <person name="Griggs A."/>
            <person name="Birren B.W."/>
            <person name="Toney N.C."/>
            <person name="Carr J."/>
            <person name="Posey J."/>
            <person name="Butler W.R."/>
        </authorList>
    </citation>
    <scope>NUCLEOTIDE SEQUENCE [LARGE SCALE GENOMIC DNA]</scope>
    <source>
        <strain evidence="4">ATCC BAA-974 / DSM 45345 / CCUG 50838 / CIP 108380 / JCM 13579 / CDC 945</strain>
    </source>
</reference>
<feature type="compositionally biased region" description="Basic and acidic residues" evidence="1">
    <location>
        <begin position="186"/>
        <end position="196"/>
    </location>
</feature>
<sequence>MKVYAHKSVLAVLLLAPSLMRGADAAADPAPAPVDPTGAGGIYGETSPFSGGPNPWASSPVPGLVSGTVPGSNAPLSTELSTGTSGLRPGTNALQPGSLRGFPRPEFPDNYFQAPPESLPGQPEPRPLPGLPPVGRDHQWGPLAQGGDSNPEDPDNDEAAPDVSMARQLEPEGGDDESLPTGDQSMARKLDPEDDE</sequence>
<dbReference type="Proteomes" id="UP000004816">
    <property type="component" value="Unassembled WGS sequence"/>
</dbReference>
<name>E5XLY4_SEGRC</name>
<comment type="caution">
    <text evidence="3">The sequence shown here is derived from an EMBL/GenBank/DDBJ whole genome shotgun (WGS) entry which is preliminary data.</text>
</comment>
<dbReference type="OrthoDB" id="9855129at2"/>
<protein>
    <submittedName>
        <fullName evidence="3">Uncharacterized protein</fullName>
    </submittedName>
</protein>
<feature type="chain" id="PRO_5003202548" evidence="2">
    <location>
        <begin position="26"/>
        <end position="196"/>
    </location>
</feature>
<gene>
    <name evidence="3" type="ORF">HMPREF9336_00503</name>
</gene>
<feature type="signal peptide" evidence="2">
    <location>
        <begin position="1"/>
        <end position="25"/>
    </location>
</feature>